<dbReference type="PANTHER" id="PTHR30146">
    <property type="entry name" value="LACI-RELATED TRANSCRIPTIONAL REPRESSOR"/>
    <property type="match status" value="1"/>
</dbReference>
<dbReference type="Proteomes" id="UP000027337">
    <property type="component" value="Unassembled WGS sequence"/>
</dbReference>
<organism evidence="5 6">
    <name type="scientific">Sulfitobacter mediterraneus</name>
    <dbReference type="NCBI Taxonomy" id="83219"/>
    <lineage>
        <taxon>Bacteria</taxon>
        <taxon>Pseudomonadati</taxon>
        <taxon>Pseudomonadota</taxon>
        <taxon>Alphaproteobacteria</taxon>
        <taxon>Rhodobacterales</taxon>
        <taxon>Roseobacteraceae</taxon>
        <taxon>Sulfitobacter</taxon>
    </lineage>
</organism>
<dbReference type="Pfam" id="PF13377">
    <property type="entry name" value="Peripla_BP_3"/>
    <property type="match status" value="1"/>
</dbReference>
<dbReference type="PROSITE" id="PS50932">
    <property type="entry name" value="HTH_LACI_2"/>
    <property type="match status" value="1"/>
</dbReference>
<dbReference type="Pfam" id="PF00356">
    <property type="entry name" value="LacI"/>
    <property type="match status" value="1"/>
</dbReference>
<evidence type="ECO:0000256" key="2">
    <source>
        <dbReference type="ARBA" id="ARBA00023015"/>
    </source>
</evidence>
<keyword evidence="1" id="KW-0678">Repressor</keyword>
<keyword evidence="3" id="KW-0238">DNA-binding</keyword>
<proteinExistence type="predicted"/>
<dbReference type="GO" id="GO:0003700">
    <property type="term" value="F:DNA-binding transcription factor activity"/>
    <property type="evidence" value="ECO:0007669"/>
    <property type="project" value="TreeGrafter"/>
</dbReference>
<dbReference type="InterPro" id="IPR028082">
    <property type="entry name" value="Peripla_BP_I"/>
</dbReference>
<evidence type="ECO:0000256" key="4">
    <source>
        <dbReference type="ARBA" id="ARBA00023163"/>
    </source>
</evidence>
<gene>
    <name evidence="5" type="ORF">PM02_16235</name>
</gene>
<keyword evidence="6" id="KW-1185">Reference proteome</keyword>
<sequence length="340" mass="36873">MNKSRVTSMQVAHKAGVSQSAVSRVFTPGGSVSDKTREKVMRAAESLGYSPNVLARAMTTGRSQIIGLVVAYLDNQFYPEAIERLAVALQEQGYHALVFMATPTIGDTDDVMRQLLDYQVDGIVLASVSMSSSLASKCEDHGIPVVLFNRDQDDARMSAVTTDNIEGGRAIARHFAEKGAQRVGYVAGFEGASTQIDREKGFLQGLEEAGLSLAMREVGGFEYPLARTAALEFCAGRDRPDAVFVCNDHMAFAFVDAVRHKIGMRIPEDLLVAGFDDVPIAAWPAYDLTSYRQPINRMVAQTVDVLLAQIDNADIPARKLRLEGELIVRGSTGGPSQRQG</sequence>
<accession>A0A061SQJ6</accession>
<dbReference type="InterPro" id="IPR046335">
    <property type="entry name" value="LacI/GalR-like_sensor"/>
</dbReference>
<dbReference type="Gene3D" id="1.10.260.40">
    <property type="entry name" value="lambda repressor-like DNA-binding domains"/>
    <property type="match status" value="1"/>
</dbReference>
<dbReference type="eggNOG" id="COG1609">
    <property type="taxonomic scope" value="Bacteria"/>
</dbReference>
<dbReference type="PANTHER" id="PTHR30146:SF95">
    <property type="entry name" value="RIBOSE OPERON REPRESSOR"/>
    <property type="match status" value="1"/>
</dbReference>
<evidence type="ECO:0000313" key="6">
    <source>
        <dbReference type="Proteomes" id="UP000027337"/>
    </source>
</evidence>
<dbReference type="SUPFAM" id="SSF47413">
    <property type="entry name" value="lambda repressor-like DNA-binding domains"/>
    <property type="match status" value="1"/>
</dbReference>
<dbReference type="InterPro" id="IPR010982">
    <property type="entry name" value="Lambda_DNA-bd_dom_sf"/>
</dbReference>
<name>A0A061SQJ6_9RHOB</name>
<dbReference type="EMBL" id="JEMU01000016">
    <property type="protein sequence ID" value="KAJ01933.1"/>
    <property type="molecule type" value="Genomic_DNA"/>
</dbReference>
<evidence type="ECO:0000256" key="3">
    <source>
        <dbReference type="ARBA" id="ARBA00023125"/>
    </source>
</evidence>
<reference evidence="5 6" key="1">
    <citation type="journal article" date="2014" name="Genome Announc.">
        <title>Draft Genome Sequences of Two Isolates of the Roseobacter Group, Sulfitobacter sp. Strains 3SOLIMAR09 and 1FIGIMAR09, from Harbors of Mallorca Island (Mediterranean Sea).</title>
        <authorList>
            <person name="Mas-Llado M."/>
            <person name="Pina-Villalonga J.M."/>
            <person name="Brunet-Galmes I."/>
            <person name="Nogales B."/>
            <person name="Bosch R."/>
        </authorList>
    </citation>
    <scope>NUCLEOTIDE SEQUENCE [LARGE SCALE GENOMIC DNA]</scope>
    <source>
        <strain evidence="5 6">1FIGIMAR09</strain>
    </source>
</reference>
<evidence type="ECO:0000313" key="5">
    <source>
        <dbReference type="EMBL" id="KAJ01933.1"/>
    </source>
</evidence>
<dbReference type="SUPFAM" id="SSF53822">
    <property type="entry name" value="Periplasmic binding protein-like I"/>
    <property type="match status" value="1"/>
</dbReference>
<keyword evidence="4" id="KW-0804">Transcription</keyword>
<dbReference type="CDD" id="cd01392">
    <property type="entry name" value="HTH_LacI"/>
    <property type="match status" value="1"/>
</dbReference>
<dbReference type="RefSeq" id="WP_152543036.1">
    <property type="nucleotide sequence ID" value="NZ_CP068998.1"/>
</dbReference>
<protein>
    <submittedName>
        <fullName evidence="5">LacI family transcriptional regulator</fullName>
    </submittedName>
</protein>
<dbReference type="InterPro" id="IPR000843">
    <property type="entry name" value="HTH_LacI"/>
</dbReference>
<comment type="caution">
    <text evidence="5">The sequence shown here is derived from an EMBL/GenBank/DDBJ whole genome shotgun (WGS) entry which is preliminary data.</text>
</comment>
<dbReference type="CDD" id="cd06278">
    <property type="entry name" value="PBP1_LacI-like"/>
    <property type="match status" value="1"/>
</dbReference>
<keyword evidence="2" id="KW-0805">Transcription regulation</keyword>
<dbReference type="SMART" id="SM00354">
    <property type="entry name" value="HTH_LACI"/>
    <property type="match status" value="1"/>
</dbReference>
<evidence type="ECO:0000256" key="1">
    <source>
        <dbReference type="ARBA" id="ARBA00022491"/>
    </source>
</evidence>
<dbReference type="AlphaFoldDB" id="A0A061SQJ6"/>
<dbReference type="Gene3D" id="3.40.50.2300">
    <property type="match status" value="2"/>
</dbReference>
<dbReference type="STRING" id="83219.PM02_16235"/>
<dbReference type="GeneID" id="72440095"/>
<dbReference type="GO" id="GO:0000976">
    <property type="term" value="F:transcription cis-regulatory region binding"/>
    <property type="evidence" value="ECO:0007669"/>
    <property type="project" value="TreeGrafter"/>
</dbReference>